<feature type="domain" description="HTH lysR-type" evidence="5">
    <location>
        <begin position="5"/>
        <end position="62"/>
    </location>
</feature>
<dbReference type="EMBL" id="JACNFK010000024">
    <property type="protein sequence ID" value="MBC8519610.1"/>
    <property type="molecule type" value="Genomic_DNA"/>
</dbReference>
<dbReference type="Gene3D" id="1.10.10.10">
    <property type="entry name" value="Winged helix-like DNA-binding domain superfamily/Winged helix DNA-binding domain"/>
    <property type="match status" value="1"/>
</dbReference>
<keyword evidence="4" id="KW-0804">Transcription</keyword>
<dbReference type="GO" id="GO:0003700">
    <property type="term" value="F:DNA-binding transcription factor activity"/>
    <property type="evidence" value="ECO:0007669"/>
    <property type="project" value="InterPro"/>
</dbReference>
<dbReference type="PRINTS" id="PR00039">
    <property type="entry name" value="HTHLYSR"/>
</dbReference>
<evidence type="ECO:0000313" key="7">
    <source>
        <dbReference type="Proteomes" id="UP000654401"/>
    </source>
</evidence>
<dbReference type="InterPro" id="IPR005119">
    <property type="entry name" value="LysR_subst-bd"/>
</dbReference>
<evidence type="ECO:0000256" key="2">
    <source>
        <dbReference type="ARBA" id="ARBA00023015"/>
    </source>
</evidence>
<accession>A0A8J6PDP2</accession>
<protein>
    <submittedName>
        <fullName evidence="6">LysR family transcriptional regulator</fullName>
    </submittedName>
</protein>
<proteinExistence type="inferred from homology"/>
<dbReference type="Proteomes" id="UP000654401">
    <property type="component" value="Unassembled WGS sequence"/>
</dbReference>
<comment type="caution">
    <text evidence="6">The sequence shown here is derived from an EMBL/GenBank/DDBJ whole genome shotgun (WGS) entry which is preliminary data.</text>
</comment>
<dbReference type="Gene3D" id="3.40.190.290">
    <property type="match status" value="1"/>
</dbReference>
<dbReference type="FunFam" id="1.10.10.10:FF:000001">
    <property type="entry name" value="LysR family transcriptional regulator"/>
    <property type="match status" value="1"/>
</dbReference>
<evidence type="ECO:0000313" key="6">
    <source>
        <dbReference type="EMBL" id="MBC8519610.1"/>
    </source>
</evidence>
<comment type="similarity">
    <text evidence="1">Belongs to the LysR transcriptional regulatory family.</text>
</comment>
<gene>
    <name evidence="6" type="ORF">H8D24_04280</name>
</gene>
<dbReference type="Pfam" id="PF03466">
    <property type="entry name" value="LysR_substrate"/>
    <property type="match status" value="1"/>
</dbReference>
<dbReference type="PANTHER" id="PTHR30126:SF5">
    <property type="entry name" value="HTH-TYPE TRANSCRIPTIONAL ACTIVATOR CMPR"/>
    <property type="match status" value="1"/>
</dbReference>
<dbReference type="InterPro" id="IPR036388">
    <property type="entry name" value="WH-like_DNA-bd_sf"/>
</dbReference>
<dbReference type="CDD" id="cd08419">
    <property type="entry name" value="PBP2_CbbR_RubisCO_like"/>
    <property type="match status" value="1"/>
</dbReference>
<dbReference type="PANTHER" id="PTHR30126">
    <property type="entry name" value="HTH-TYPE TRANSCRIPTIONAL REGULATOR"/>
    <property type="match status" value="1"/>
</dbReference>
<dbReference type="InterPro" id="IPR036390">
    <property type="entry name" value="WH_DNA-bd_sf"/>
</dbReference>
<dbReference type="PROSITE" id="PS50931">
    <property type="entry name" value="HTH_LYSR"/>
    <property type="match status" value="1"/>
</dbReference>
<dbReference type="GO" id="GO:0000976">
    <property type="term" value="F:transcription cis-regulatory region binding"/>
    <property type="evidence" value="ECO:0007669"/>
    <property type="project" value="TreeGrafter"/>
</dbReference>
<evidence type="ECO:0000256" key="1">
    <source>
        <dbReference type="ARBA" id="ARBA00009437"/>
    </source>
</evidence>
<keyword evidence="2" id="KW-0805">Transcription regulation</keyword>
<name>A0A8J6PDP2_9GAMM</name>
<dbReference type="SUPFAM" id="SSF53850">
    <property type="entry name" value="Periplasmic binding protein-like II"/>
    <property type="match status" value="1"/>
</dbReference>
<evidence type="ECO:0000256" key="3">
    <source>
        <dbReference type="ARBA" id="ARBA00023125"/>
    </source>
</evidence>
<sequence>MSLNVTFRQLRVFESVAHHSSFTRAAEELHLTQPAVSMQIKQLEESLGLALFDHLGKKIFLTDAGSEFFKTSRSISRQLSEAEEFIEEIKGIHQGHLNIVVASTANSFATNLLATFIQRHPEITFSLDVTNRQRLLESLSANEPDLVIMGQPPEKLDVVAEAFMENPLVIVVGKNHSLFRKEISFTPEKIQKERFVVREQGSGTRTAMERFFEERGLQLETRMEFGSNEAIKQAVQAGLGLAMVSIHTIQLELEAKVLRVLEVKDLPIQRQWHLVYRKGKRLSPVAESFRQFVLDEGSSLVSEVR</sequence>
<keyword evidence="3" id="KW-0238">DNA-binding</keyword>
<dbReference type="Pfam" id="PF00126">
    <property type="entry name" value="HTH_1"/>
    <property type="match status" value="1"/>
</dbReference>
<dbReference type="AlphaFoldDB" id="A0A8J6PDP2"/>
<evidence type="ECO:0000259" key="5">
    <source>
        <dbReference type="PROSITE" id="PS50931"/>
    </source>
</evidence>
<evidence type="ECO:0000256" key="4">
    <source>
        <dbReference type="ARBA" id="ARBA00023163"/>
    </source>
</evidence>
<dbReference type="SUPFAM" id="SSF46785">
    <property type="entry name" value="Winged helix' DNA-binding domain"/>
    <property type="match status" value="1"/>
</dbReference>
<organism evidence="6 7">
    <name type="scientific">Candidatus Thiopontia autotrophica</name>
    <dbReference type="NCBI Taxonomy" id="2841688"/>
    <lineage>
        <taxon>Bacteria</taxon>
        <taxon>Pseudomonadati</taxon>
        <taxon>Pseudomonadota</taxon>
        <taxon>Gammaproteobacteria</taxon>
        <taxon>Candidatus Thiopontia</taxon>
    </lineage>
</organism>
<dbReference type="InterPro" id="IPR000847">
    <property type="entry name" value="LysR_HTH_N"/>
</dbReference>
<reference evidence="6 7" key="1">
    <citation type="submission" date="2020-08" db="EMBL/GenBank/DDBJ databases">
        <title>Bridging the membrane lipid divide: bacteria of the FCB group superphylum have the potential to synthesize archaeal ether lipids.</title>
        <authorList>
            <person name="Villanueva L."/>
            <person name="Von Meijenfeldt F.A.B."/>
            <person name="Westbye A.B."/>
            <person name="Yadav S."/>
            <person name="Hopmans E.C."/>
            <person name="Dutilh B.E."/>
            <person name="Sinninghe Damste J.S."/>
        </authorList>
    </citation>
    <scope>NUCLEOTIDE SEQUENCE [LARGE SCALE GENOMIC DNA]</scope>
    <source>
        <strain evidence="6">NIOZ-UU100</strain>
    </source>
</reference>